<evidence type="ECO:0000313" key="1">
    <source>
        <dbReference type="EMBL" id="KAK0517705.1"/>
    </source>
</evidence>
<name>A0AAN6JGL2_9BASI</name>
<comment type="caution">
    <text evidence="1">The sequence shown here is derived from an EMBL/GenBank/DDBJ whole genome shotgun (WGS) entry which is preliminary data.</text>
</comment>
<organism evidence="1 2">
    <name type="scientific">Tilletia horrida</name>
    <dbReference type="NCBI Taxonomy" id="155126"/>
    <lineage>
        <taxon>Eukaryota</taxon>
        <taxon>Fungi</taxon>
        <taxon>Dikarya</taxon>
        <taxon>Basidiomycota</taxon>
        <taxon>Ustilaginomycotina</taxon>
        <taxon>Exobasidiomycetes</taxon>
        <taxon>Tilletiales</taxon>
        <taxon>Tilletiaceae</taxon>
        <taxon>Tilletia</taxon>
    </lineage>
</organism>
<accession>A0AAN6JGL2</accession>
<evidence type="ECO:0000313" key="2">
    <source>
        <dbReference type="Proteomes" id="UP001176521"/>
    </source>
</evidence>
<protein>
    <submittedName>
        <fullName evidence="1">Uncharacterized protein</fullName>
    </submittedName>
</protein>
<dbReference type="EMBL" id="JAPDMQ010001682">
    <property type="protein sequence ID" value="KAK0517705.1"/>
    <property type="molecule type" value="Genomic_DNA"/>
</dbReference>
<reference evidence="1" key="1">
    <citation type="journal article" date="2023" name="PhytoFront">
        <title>Draft Genome Resources of Seven Strains of Tilletia horrida, Causal Agent of Kernel Smut of Rice.</title>
        <authorList>
            <person name="Khanal S."/>
            <person name="Antony Babu S."/>
            <person name="Zhou X.G."/>
        </authorList>
    </citation>
    <scope>NUCLEOTIDE SEQUENCE</scope>
    <source>
        <strain evidence="1">TX3</strain>
    </source>
</reference>
<sequence>MASEQDAVERLARFKLLHDPAHNALLCDTCKTAVDPTRLREHFQRATHGASFYMPVKASAPNRGTEPLKAGVDISTHWSDVKRCVGAISGLLPPSKLAPLPSDGPPHAHLTKRAGFLCSCGNVEVDRRLAASHLQANADHAFRSVCVQSWMERGGWFVVGDSAAGPLPPDATHVRAVRSEQANLLDEEIK</sequence>
<keyword evidence="2" id="KW-1185">Reference proteome</keyword>
<dbReference type="Proteomes" id="UP001176521">
    <property type="component" value="Unassembled WGS sequence"/>
</dbReference>
<dbReference type="AlphaFoldDB" id="A0AAN6JGL2"/>
<feature type="non-terminal residue" evidence="1">
    <location>
        <position position="190"/>
    </location>
</feature>
<proteinExistence type="predicted"/>
<gene>
    <name evidence="1" type="ORF">OC842_008029</name>
</gene>